<comment type="caution">
    <text evidence="1">The sequence shown here is derived from an EMBL/GenBank/DDBJ whole genome shotgun (WGS) entry which is preliminary data.</text>
</comment>
<sequence>MAGERASRSQTSGANALAKKDGETLTAYGQAAVPGLTPQQQQGALDAVELLQAQRKRIMKNNSTSAGTDRFLGTVDAA</sequence>
<dbReference type="Proteomes" id="UP000626554">
    <property type="component" value="Unassembled WGS sequence"/>
</dbReference>
<evidence type="ECO:0000313" key="1">
    <source>
        <dbReference type="EMBL" id="NVO86146.1"/>
    </source>
</evidence>
<accession>A0ABX2Q848</accession>
<gene>
    <name evidence="1" type="ORF">HW556_14765</name>
</gene>
<evidence type="ECO:0000313" key="2">
    <source>
        <dbReference type="Proteomes" id="UP000626554"/>
    </source>
</evidence>
<name>A0ABX2Q848_9BACT</name>
<dbReference type="RefSeq" id="WP_176900868.1">
    <property type="nucleotide sequence ID" value="NZ_JABKAV010000058.1"/>
</dbReference>
<keyword evidence="2" id="KW-1185">Reference proteome</keyword>
<dbReference type="EMBL" id="JABKAV010000058">
    <property type="protein sequence ID" value="NVO86146.1"/>
    <property type="molecule type" value="Genomic_DNA"/>
</dbReference>
<proteinExistence type="predicted"/>
<organism evidence="1 2">
    <name type="scientific">Hymenobacter terrestris</name>
    <dbReference type="NCBI Taxonomy" id="2748310"/>
    <lineage>
        <taxon>Bacteria</taxon>
        <taxon>Pseudomonadati</taxon>
        <taxon>Bacteroidota</taxon>
        <taxon>Cytophagia</taxon>
        <taxon>Cytophagales</taxon>
        <taxon>Hymenobacteraceae</taxon>
        <taxon>Hymenobacter</taxon>
    </lineage>
</organism>
<reference evidence="1 2" key="1">
    <citation type="submission" date="2020-05" db="EMBL/GenBank/DDBJ databases">
        <title>Hymenobacter terrestris sp. nov. and Hymenobacter lapidiphilus sp. nov., isolated from regoliths in Antarctica.</title>
        <authorList>
            <person name="Sedlacek I."/>
            <person name="Pantucek R."/>
            <person name="Zeman M."/>
            <person name="Holochova P."/>
            <person name="Kralova S."/>
            <person name="Stankova E."/>
            <person name="Sedo O."/>
            <person name="Micenkova L."/>
            <person name="Svec P."/>
            <person name="Gupta V."/>
            <person name="Sood U."/>
            <person name="Korpole U.S."/>
            <person name="Lal R."/>
        </authorList>
    </citation>
    <scope>NUCLEOTIDE SEQUENCE [LARGE SCALE GENOMIC DNA]</scope>
    <source>
        <strain evidence="1 2">P5252</strain>
    </source>
</reference>
<protein>
    <submittedName>
        <fullName evidence="1">Uncharacterized protein</fullName>
    </submittedName>
</protein>